<keyword evidence="7 8" id="KW-0472">Membrane</keyword>
<evidence type="ECO:0000256" key="2">
    <source>
        <dbReference type="ARBA" id="ARBA00009749"/>
    </source>
</evidence>
<evidence type="ECO:0000256" key="5">
    <source>
        <dbReference type="ARBA" id="ARBA00022842"/>
    </source>
</evidence>
<protein>
    <recommendedName>
        <fullName evidence="9">SLC41A/MgtE integral membrane domain-containing protein</fullName>
    </recommendedName>
</protein>
<keyword evidence="3" id="KW-0813">Transport</keyword>
<dbReference type="InterPro" id="IPR006667">
    <property type="entry name" value="SLC41_membr_dom"/>
</dbReference>
<dbReference type="AlphaFoldDB" id="A0A2S7UUC5"/>
<sequence>MGQVSDEDLFAPIFTSARRRALWLGINLITAFLASAVIGIFDKVLIEVAALSGIIIPMVLDKNGIDPALAGSVILTTVTDVVGFFVFLGSATIIFMS</sequence>
<dbReference type="GO" id="GO:0016020">
    <property type="term" value="C:membrane"/>
    <property type="evidence" value="ECO:0007669"/>
    <property type="project" value="UniProtKB-SubCell"/>
</dbReference>
<reference evidence="10 11" key="1">
    <citation type="submission" date="2016-12" db="EMBL/GenBank/DDBJ databases">
        <title>Diversity of luminous bacteria.</title>
        <authorList>
            <person name="Yoshizawa S."/>
            <person name="Kogure K."/>
        </authorList>
    </citation>
    <scope>NUCLEOTIDE SEQUENCE [LARGE SCALE GENOMIC DNA]</scope>
    <source>
        <strain evidence="10 11">SA4-48</strain>
    </source>
</reference>
<organism evidence="10 11">
    <name type="scientific">Psychrosphaera saromensis</name>
    <dbReference type="NCBI Taxonomy" id="716813"/>
    <lineage>
        <taxon>Bacteria</taxon>
        <taxon>Pseudomonadati</taxon>
        <taxon>Pseudomonadota</taxon>
        <taxon>Gammaproteobacteria</taxon>
        <taxon>Alteromonadales</taxon>
        <taxon>Pseudoalteromonadaceae</taxon>
        <taxon>Psychrosphaera</taxon>
    </lineage>
</organism>
<dbReference type="EMBL" id="MSCH01000003">
    <property type="protein sequence ID" value="PQJ53339.1"/>
    <property type="molecule type" value="Genomic_DNA"/>
</dbReference>
<dbReference type="GO" id="GO:0008324">
    <property type="term" value="F:monoatomic cation transmembrane transporter activity"/>
    <property type="evidence" value="ECO:0007669"/>
    <property type="project" value="InterPro"/>
</dbReference>
<keyword evidence="11" id="KW-1185">Reference proteome</keyword>
<dbReference type="OrthoDB" id="9790355at2"/>
<evidence type="ECO:0000259" key="9">
    <source>
        <dbReference type="Pfam" id="PF01769"/>
    </source>
</evidence>
<dbReference type="Gene3D" id="1.10.357.20">
    <property type="entry name" value="SLC41 divalent cation transporters, integral membrane domain"/>
    <property type="match status" value="1"/>
</dbReference>
<feature type="domain" description="SLC41A/MgtE integral membrane" evidence="9">
    <location>
        <begin position="22"/>
        <end position="89"/>
    </location>
</feature>
<evidence type="ECO:0000256" key="1">
    <source>
        <dbReference type="ARBA" id="ARBA00004141"/>
    </source>
</evidence>
<evidence type="ECO:0000313" key="11">
    <source>
        <dbReference type="Proteomes" id="UP000239007"/>
    </source>
</evidence>
<dbReference type="PANTHER" id="PTHR41394:SF5">
    <property type="entry name" value="SLC41A_MGTE INTEGRAL MEMBRANE DOMAIN-CONTAINING PROTEIN"/>
    <property type="match status" value="1"/>
</dbReference>
<proteinExistence type="inferred from homology"/>
<keyword evidence="4 8" id="KW-0812">Transmembrane</keyword>
<evidence type="ECO:0000256" key="7">
    <source>
        <dbReference type="ARBA" id="ARBA00023136"/>
    </source>
</evidence>
<comment type="similarity">
    <text evidence="2">Belongs to the SLC41A transporter family.</text>
</comment>
<evidence type="ECO:0000256" key="6">
    <source>
        <dbReference type="ARBA" id="ARBA00022989"/>
    </source>
</evidence>
<feature type="transmembrane region" description="Helical" evidence="8">
    <location>
        <begin position="21"/>
        <end position="38"/>
    </location>
</feature>
<dbReference type="Pfam" id="PF01769">
    <property type="entry name" value="MgtE"/>
    <property type="match status" value="1"/>
</dbReference>
<comment type="subcellular location">
    <subcellularLocation>
        <location evidence="1">Membrane</location>
        <topology evidence="1">Multi-pass membrane protein</topology>
    </subcellularLocation>
</comment>
<keyword evidence="6 8" id="KW-1133">Transmembrane helix</keyword>
<dbReference type="PANTHER" id="PTHR41394">
    <property type="entry name" value="MAGNESIUM TRANSPORTER MGTE"/>
    <property type="match status" value="1"/>
</dbReference>
<comment type="caution">
    <text evidence="10">The sequence shown here is derived from an EMBL/GenBank/DDBJ whole genome shotgun (WGS) entry which is preliminary data.</text>
</comment>
<keyword evidence="5" id="KW-0460">Magnesium</keyword>
<evidence type="ECO:0000256" key="3">
    <source>
        <dbReference type="ARBA" id="ARBA00022448"/>
    </source>
</evidence>
<evidence type="ECO:0000256" key="4">
    <source>
        <dbReference type="ARBA" id="ARBA00022692"/>
    </source>
</evidence>
<dbReference type="Proteomes" id="UP000239007">
    <property type="component" value="Unassembled WGS sequence"/>
</dbReference>
<feature type="transmembrane region" description="Helical" evidence="8">
    <location>
        <begin position="72"/>
        <end position="96"/>
    </location>
</feature>
<gene>
    <name evidence="10" type="ORF">BTO11_06425</name>
</gene>
<evidence type="ECO:0000313" key="10">
    <source>
        <dbReference type="EMBL" id="PQJ53339.1"/>
    </source>
</evidence>
<dbReference type="InterPro" id="IPR036739">
    <property type="entry name" value="SLC41_membr_dom_sf"/>
</dbReference>
<name>A0A2S7UUC5_9GAMM</name>
<accession>A0A2S7UUC5</accession>
<evidence type="ECO:0000256" key="8">
    <source>
        <dbReference type="SAM" id="Phobius"/>
    </source>
</evidence>
<dbReference type="SUPFAM" id="SSF161093">
    <property type="entry name" value="MgtE membrane domain-like"/>
    <property type="match status" value="2"/>
</dbReference>